<dbReference type="Proteomes" id="UP000479710">
    <property type="component" value="Unassembled WGS sequence"/>
</dbReference>
<proteinExistence type="predicted"/>
<protein>
    <submittedName>
        <fullName evidence="2">Uncharacterized protein</fullName>
    </submittedName>
</protein>
<dbReference type="EMBL" id="SPHZ02000005">
    <property type="protein sequence ID" value="KAF0920274.1"/>
    <property type="molecule type" value="Genomic_DNA"/>
</dbReference>
<name>A0A6G1E760_9ORYZ</name>
<accession>A0A6G1E760</accession>
<keyword evidence="3" id="KW-1185">Reference proteome</keyword>
<reference evidence="2 3" key="1">
    <citation type="submission" date="2019-11" db="EMBL/GenBank/DDBJ databases">
        <title>Whole genome sequence of Oryza granulata.</title>
        <authorList>
            <person name="Li W."/>
        </authorList>
    </citation>
    <scope>NUCLEOTIDE SEQUENCE [LARGE SCALE GENOMIC DNA]</scope>
    <source>
        <strain evidence="3">cv. Menghai</strain>
        <tissue evidence="2">Leaf</tissue>
    </source>
</reference>
<dbReference type="AlphaFoldDB" id="A0A6G1E760"/>
<evidence type="ECO:0000313" key="3">
    <source>
        <dbReference type="Proteomes" id="UP000479710"/>
    </source>
</evidence>
<feature type="region of interest" description="Disordered" evidence="1">
    <location>
        <begin position="27"/>
        <end position="79"/>
    </location>
</feature>
<comment type="caution">
    <text evidence="2">The sequence shown here is derived from an EMBL/GenBank/DDBJ whole genome shotgun (WGS) entry which is preliminary data.</text>
</comment>
<organism evidence="2 3">
    <name type="scientific">Oryza meyeriana var. granulata</name>
    <dbReference type="NCBI Taxonomy" id="110450"/>
    <lineage>
        <taxon>Eukaryota</taxon>
        <taxon>Viridiplantae</taxon>
        <taxon>Streptophyta</taxon>
        <taxon>Embryophyta</taxon>
        <taxon>Tracheophyta</taxon>
        <taxon>Spermatophyta</taxon>
        <taxon>Magnoliopsida</taxon>
        <taxon>Liliopsida</taxon>
        <taxon>Poales</taxon>
        <taxon>Poaceae</taxon>
        <taxon>BOP clade</taxon>
        <taxon>Oryzoideae</taxon>
        <taxon>Oryzeae</taxon>
        <taxon>Oryzinae</taxon>
        <taxon>Oryza</taxon>
        <taxon>Oryza meyeriana</taxon>
    </lineage>
</organism>
<evidence type="ECO:0000256" key="1">
    <source>
        <dbReference type="SAM" id="MobiDB-lite"/>
    </source>
</evidence>
<evidence type="ECO:0000313" key="2">
    <source>
        <dbReference type="EMBL" id="KAF0920274.1"/>
    </source>
</evidence>
<gene>
    <name evidence="2" type="ORF">E2562_034123</name>
</gene>
<sequence length="79" mass="8801">MEGAILPNVMKELNIASSKLRVVKVARKRNEDATSSSNAANQKKTPEKQKTPKKKKEAQAASRAPARDNFNGFIHHLFK</sequence>